<dbReference type="HOGENOM" id="CLU_3068957_0_0_1"/>
<proteinExistence type="predicted"/>
<dbReference type="RefSeq" id="XP_009549197.1">
    <property type="nucleotide sequence ID" value="XM_009550902.1"/>
</dbReference>
<organism evidence="1 2">
    <name type="scientific">Heterobasidion irregulare (strain TC 32-1)</name>
    <dbReference type="NCBI Taxonomy" id="747525"/>
    <lineage>
        <taxon>Eukaryota</taxon>
        <taxon>Fungi</taxon>
        <taxon>Dikarya</taxon>
        <taxon>Basidiomycota</taxon>
        <taxon>Agaricomycotina</taxon>
        <taxon>Agaricomycetes</taxon>
        <taxon>Russulales</taxon>
        <taxon>Bondarzewiaceae</taxon>
        <taxon>Heterobasidion</taxon>
        <taxon>Heterobasidion annosum species complex</taxon>
    </lineage>
</organism>
<dbReference type="KEGG" id="hir:HETIRDRAFT_172477"/>
<accession>W4K0Q0</accession>
<dbReference type="AlphaFoldDB" id="W4K0Q0"/>
<evidence type="ECO:0000313" key="2">
    <source>
        <dbReference type="Proteomes" id="UP000030671"/>
    </source>
</evidence>
<name>W4K0Q0_HETIT</name>
<dbReference type="EMBL" id="KI925461">
    <property type="protein sequence ID" value="ETW78910.1"/>
    <property type="molecule type" value="Genomic_DNA"/>
</dbReference>
<reference evidence="1 2" key="1">
    <citation type="journal article" date="2012" name="New Phytol.">
        <title>Insight into trade-off between wood decay and parasitism from the genome of a fungal forest pathogen.</title>
        <authorList>
            <person name="Olson A."/>
            <person name="Aerts A."/>
            <person name="Asiegbu F."/>
            <person name="Belbahri L."/>
            <person name="Bouzid O."/>
            <person name="Broberg A."/>
            <person name="Canback B."/>
            <person name="Coutinho P.M."/>
            <person name="Cullen D."/>
            <person name="Dalman K."/>
            <person name="Deflorio G."/>
            <person name="van Diepen L.T."/>
            <person name="Dunand C."/>
            <person name="Duplessis S."/>
            <person name="Durling M."/>
            <person name="Gonthier P."/>
            <person name="Grimwood J."/>
            <person name="Fossdal C.G."/>
            <person name="Hansson D."/>
            <person name="Henrissat B."/>
            <person name="Hietala A."/>
            <person name="Himmelstrand K."/>
            <person name="Hoffmeister D."/>
            <person name="Hogberg N."/>
            <person name="James T.Y."/>
            <person name="Karlsson M."/>
            <person name="Kohler A."/>
            <person name="Kues U."/>
            <person name="Lee Y.H."/>
            <person name="Lin Y.C."/>
            <person name="Lind M."/>
            <person name="Lindquist E."/>
            <person name="Lombard V."/>
            <person name="Lucas S."/>
            <person name="Lunden K."/>
            <person name="Morin E."/>
            <person name="Murat C."/>
            <person name="Park J."/>
            <person name="Raffaello T."/>
            <person name="Rouze P."/>
            <person name="Salamov A."/>
            <person name="Schmutz J."/>
            <person name="Solheim H."/>
            <person name="Stahlberg J."/>
            <person name="Velez H."/>
            <person name="de Vries R.P."/>
            <person name="Wiebenga A."/>
            <person name="Woodward S."/>
            <person name="Yakovlev I."/>
            <person name="Garbelotto M."/>
            <person name="Martin F."/>
            <person name="Grigoriev I.V."/>
            <person name="Stenlid J."/>
        </authorList>
    </citation>
    <scope>NUCLEOTIDE SEQUENCE [LARGE SCALE GENOMIC DNA]</scope>
    <source>
        <strain evidence="1 2">TC 32-1</strain>
    </source>
</reference>
<sequence length="53" mass="6177">MWLPSSPFFPFPSYNPFVSKRLSYQTGPFFESGLDRSLITLLCDMLEHSMRDS</sequence>
<dbReference type="Proteomes" id="UP000030671">
    <property type="component" value="Unassembled WGS sequence"/>
</dbReference>
<gene>
    <name evidence="1" type="ORF">HETIRDRAFT_172477</name>
</gene>
<dbReference type="GeneID" id="20668401"/>
<dbReference type="InParanoid" id="W4K0Q0"/>
<evidence type="ECO:0000313" key="1">
    <source>
        <dbReference type="EMBL" id="ETW78910.1"/>
    </source>
</evidence>
<protein>
    <submittedName>
        <fullName evidence="1">Uncharacterized protein</fullName>
    </submittedName>
</protein>
<keyword evidence="2" id="KW-1185">Reference proteome</keyword>